<dbReference type="PANTHER" id="PTHR10459:SF106">
    <property type="entry name" value="PROTEIN ADP-RIBOSYLTRANSFERASE PARP3"/>
    <property type="match status" value="1"/>
</dbReference>
<evidence type="ECO:0000256" key="3">
    <source>
        <dbReference type="ARBA" id="ARBA00023027"/>
    </source>
</evidence>
<protein>
    <recommendedName>
        <fullName evidence="4">PARP alpha-helical domain-containing protein</fullName>
    </recommendedName>
</protein>
<keyword evidence="3" id="KW-0520">NAD</keyword>
<name>A0AAD3P2T3_NEPGR</name>
<dbReference type="EMBL" id="BSYO01000001">
    <property type="protein sequence ID" value="GMG98453.1"/>
    <property type="molecule type" value="Genomic_DNA"/>
</dbReference>
<sequence length="204" mass="23290">MLKSKKDKGPKEEALWSDLSQRWFTLVPSTRPFIFKDFQELADHGSPVLETIQDMTAASHIIGDMRGSTLEDPLFDQYRKLQCSIQPLEKESDDYKMILKYLHKTYEPFQVGDIFGRAIICSDAAAEAARYGFTAVDRSEGFLILAVVSTRLSILEYNEYAVYDRRQVRRCVAGEEDIEVLCDLVRCRLSFLCMCAGKHKVRGG</sequence>
<dbReference type="GO" id="GO:0070212">
    <property type="term" value="P:protein poly-ADP-ribosylation"/>
    <property type="evidence" value="ECO:0007669"/>
    <property type="project" value="TreeGrafter"/>
</dbReference>
<comment type="caution">
    <text evidence="5">The sequence shown here is derived from an EMBL/GenBank/DDBJ whole genome shotgun (WGS) entry which is preliminary data.</text>
</comment>
<dbReference type="PANTHER" id="PTHR10459">
    <property type="entry name" value="DNA LIGASE"/>
    <property type="match status" value="1"/>
</dbReference>
<dbReference type="Pfam" id="PF02877">
    <property type="entry name" value="PARP_reg"/>
    <property type="match status" value="1"/>
</dbReference>
<dbReference type="InterPro" id="IPR004102">
    <property type="entry name" value="Poly(ADP-ribose)pol_reg_dom"/>
</dbReference>
<proteinExistence type="predicted"/>
<keyword evidence="2" id="KW-0808">Transferase</keyword>
<reference evidence="5" key="1">
    <citation type="submission" date="2023-05" db="EMBL/GenBank/DDBJ databases">
        <title>Nepenthes gracilis genome sequencing.</title>
        <authorList>
            <person name="Fukushima K."/>
        </authorList>
    </citation>
    <scope>NUCLEOTIDE SEQUENCE</scope>
    <source>
        <strain evidence="5">SING2019-196</strain>
    </source>
</reference>
<evidence type="ECO:0000256" key="1">
    <source>
        <dbReference type="ARBA" id="ARBA00022676"/>
    </source>
</evidence>
<dbReference type="SUPFAM" id="SSF47587">
    <property type="entry name" value="Domain of poly(ADP-ribose) polymerase"/>
    <property type="match status" value="1"/>
</dbReference>
<dbReference type="GO" id="GO:0006302">
    <property type="term" value="P:double-strand break repair"/>
    <property type="evidence" value="ECO:0007669"/>
    <property type="project" value="TreeGrafter"/>
</dbReference>
<organism evidence="5 6">
    <name type="scientific">Nepenthes gracilis</name>
    <name type="common">Slender pitcher plant</name>
    <dbReference type="NCBI Taxonomy" id="150966"/>
    <lineage>
        <taxon>Eukaryota</taxon>
        <taxon>Viridiplantae</taxon>
        <taxon>Streptophyta</taxon>
        <taxon>Embryophyta</taxon>
        <taxon>Tracheophyta</taxon>
        <taxon>Spermatophyta</taxon>
        <taxon>Magnoliopsida</taxon>
        <taxon>eudicotyledons</taxon>
        <taxon>Gunneridae</taxon>
        <taxon>Pentapetalae</taxon>
        <taxon>Caryophyllales</taxon>
        <taxon>Nepenthaceae</taxon>
        <taxon>Nepenthes</taxon>
    </lineage>
</organism>
<feature type="domain" description="PARP alpha-helical" evidence="4">
    <location>
        <begin position="9"/>
        <end position="78"/>
    </location>
</feature>
<evidence type="ECO:0000259" key="4">
    <source>
        <dbReference type="Pfam" id="PF02877"/>
    </source>
</evidence>
<keyword evidence="1" id="KW-0328">Glycosyltransferase</keyword>
<dbReference type="GO" id="GO:0005730">
    <property type="term" value="C:nucleolus"/>
    <property type="evidence" value="ECO:0007669"/>
    <property type="project" value="TreeGrafter"/>
</dbReference>
<dbReference type="AlphaFoldDB" id="A0AAD3P2T3"/>
<dbReference type="SUPFAM" id="SSF56399">
    <property type="entry name" value="ADP-ribosylation"/>
    <property type="match status" value="1"/>
</dbReference>
<dbReference type="InterPro" id="IPR050800">
    <property type="entry name" value="ARTD/PARP"/>
</dbReference>
<keyword evidence="6" id="KW-1185">Reference proteome</keyword>
<evidence type="ECO:0000256" key="2">
    <source>
        <dbReference type="ARBA" id="ARBA00022679"/>
    </source>
</evidence>
<dbReference type="InterPro" id="IPR036616">
    <property type="entry name" value="Poly(ADP-ribose)pol_reg_dom_sf"/>
</dbReference>
<gene>
    <name evidence="5" type="ORF">Nepgr_000293</name>
</gene>
<dbReference type="Proteomes" id="UP001279734">
    <property type="component" value="Unassembled WGS sequence"/>
</dbReference>
<evidence type="ECO:0000313" key="5">
    <source>
        <dbReference type="EMBL" id="GMG98453.1"/>
    </source>
</evidence>
<evidence type="ECO:0000313" key="6">
    <source>
        <dbReference type="Proteomes" id="UP001279734"/>
    </source>
</evidence>
<dbReference type="GO" id="GO:0003950">
    <property type="term" value="F:NAD+ poly-ADP-ribosyltransferase activity"/>
    <property type="evidence" value="ECO:0007669"/>
    <property type="project" value="InterPro"/>
</dbReference>
<accession>A0AAD3P2T3</accession>
<dbReference type="Gene3D" id="1.20.142.10">
    <property type="entry name" value="Poly(ADP-ribose) polymerase, regulatory domain"/>
    <property type="match status" value="1"/>
</dbReference>
<dbReference type="GO" id="GO:1990404">
    <property type="term" value="F:NAD+-protein mono-ADP-ribosyltransferase activity"/>
    <property type="evidence" value="ECO:0007669"/>
    <property type="project" value="TreeGrafter"/>
</dbReference>